<evidence type="ECO:0000259" key="10">
    <source>
        <dbReference type="Pfam" id="PF13231"/>
    </source>
</evidence>
<comment type="subcellular location">
    <subcellularLocation>
        <location evidence="1">Cell membrane</location>
        <topology evidence="1">Multi-pass membrane protein</topology>
    </subcellularLocation>
</comment>
<feature type="compositionally biased region" description="Gly residues" evidence="8">
    <location>
        <begin position="561"/>
        <end position="599"/>
    </location>
</feature>
<dbReference type="Pfam" id="PF24878">
    <property type="entry name" value="YkcB_C"/>
    <property type="match status" value="1"/>
</dbReference>
<feature type="transmembrane region" description="Helical" evidence="9">
    <location>
        <begin position="417"/>
        <end position="438"/>
    </location>
</feature>
<keyword evidence="6 9" id="KW-1133">Transmembrane helix</keyword>
<keyword evidence="5 9" id="KW-0812">Transmembrane</keyword>
<evidence type="ECO:0000256" key="1">
    <source>
        <dbReference type="ARBA" id="ARBA00004651"/>
    </source>
</evidence>
<evidence type="ECO:0000256" key="9">
    <source>
        <dbReference type="SAM" id="Phobius"/>
    </source>
</evidence>
<accession>A0A561E3H5</accession>
<feature type="transmembrane region" description="Helical" evidence="9">
    <location>
        <begin position="500"/>
        <end position="519"/>
    </location>
</feature>
<dbReference type="EMBL" id="VIVQ01000002">
    <property type="protein sequence ID" value="TWE10166.1"/>
    <property type="molecule type" value="Genomic_DNA"/>
</dbReference>
<keyword evidence="7 9" id="KW-0472">Membrane</keyword>
<feature type="transmembrane region" description="Helical" evidence="9">
    <location>
        <begin position="179"/>
        <end position="201"/>
    </location>
</feature>
<feature type="transmembrane region" description="Helical" evidence="9">
    <location>
        <begin position="391"/>
        <end position="411"/>
    </location>
</feature>
<dbReference type="PANTHER" id="PTHR33908">
    <property type="entry name" value="MANNOSYLTRANSFERASE YKCB-RELATED"/>
    <property type="match status" value="1"/>
</dbReference>
<comment type="caution">
    <text evidence="12">The sequence shown here is derived from an EMBL/GenBank/DDBJ whole genome shotgun (WGS) entry which is preliminary data.</text>
</comment>
<protein>
    <submittedName>
        <fullName evidence="12">4-amino-4-deoxy-L-arabinose transferase-like glycosyltransferase</fullName>
    </submittedName>
</protein>
<evidence type="ECO:0000256" key="3">
    <source>
        <dbReference type="ARBA" id="ARBA00022676"/>
    </source>
</evidence>
<keyword evidence="2" id="KW-1003">Cell membrane</keyword>
<reference evidence="12 13" key="1">
    <citation type="submission" date="2019-06" db="EMBL/GenBank/DDBJ databases">
        <title>Sequencing the genomes of 1000 actinobacteria strains.</title>
        <authorList>
            <person name="Klenk H.-P."/>
        </authorList>
    </citation>
    <scope>NUCLEOTIDE SEQUENCE [LARGE SCALE GENOMIC DNA]</scope>
    <source>
        <strain evidence="12 13">DSM 19560</strain>
    </source>
</reference>
<evidence type="ECO:0000256" key="4">
    <source>
        <dbReference type="ARBA" id="ARBA00022679"/>
    </source>
</evidence>
<dbReference type="InterPro" id="IPR038731">
    <property type="entry name" value="RgtA/B/C-like"/>
</dbReference>
<dbReference type="InterPro" id="IPR050297">
    <property type="entry name" value="LipidA_mod_glycosyltrf_83"/>
</dbReference>
<dbReference type="InterPro" id="IPR056785">
    <property type="entry name" value="YkcA/B-like_C"/>
</dbReference>
<feature type="transmembrane region" description="Helical" evidence="9">
    <location>
        <begin position="148"/>
        <end position="173"/>
    </location>
</feature>
<evidence type="ECO:0000259" key="11">
    <source>
        <dbReference type="Pfam" id="PF24878"/>
    </source>
</evidence>
<feature type="transmembrane region" description="Helical" evidence="9">
    <location>
        <begin position="362"/>
        <end position="379"/>
    </location>
</feature>
<evidence type="ECO:0000256" key="6">
    <source>
        <dbReference type="ARBA" id="ARBA00022989"/>
    </source>
</evidence>
<organism evidence="12 13">
    <name type="scientific">Rudaeicoccus suwonensis</name>
    <dbReference type="NCBI Taxonomy" id="657409"/>
    <lineage>
        <taxon>Bacteria</taxon>
        <taxon>Bacillati</taxon>
        <taxon>Actinomycetota</taxon>
        <taxon>Actinomycetes</taxon>
        <taxon>Micrococcales</taxon>
        <taxon>Dermacoccaceae</taxon>
        <taxon>Rudaeicoccus</taxon>
    </lineage>
</organism>
<feature type="region of interest" description="Disordered" evidence="8">
    <location>
        <begin position="561"/>
        <end position="624"/>
    </location>
</feature>
<feature type="domain" description="Putative mannosyltransferase YkcA/B-like C-terminal" evidence="11">
    <location>
        <begin position="635"/>
        <end position="724"/>
    </location>
</feature>
<proteinExistence type="predicted"/>
<feature type="transmembrane region" description="Helical" evidence="9">
    <location>
        <begin position="232"/>
        <end position="265"/>
    </location>
</feature>
<feature type="transmembrane region" description="Helical" evidence="9">
    <location>
        <begin position="445"/>
        <end position="463"/>
    </location>
</feature>
<evidence type="ECO:0000313" key="13">
    <source>
        <dbReference type="Proteomes" id="UP000318297"/>
    </source>
</evidence>
<keyword evidence="13" id="KW-1185">Reference proteome</keyword>
<sequence>MAMTLWAHRIAIARPFIVPVMNTAIAHSPAAEHSAAGVRGADTLLREGHVVTRAGTPGSGRLQRVWRGHPEDPGWARPALWGLLVATAAFYFYNLTASGWANSFYSAAVQAGSKNWEAFFYGSSDAANSITVDKPPASLWVMELSVRVLGLNSFAILMPQVLMGVATVGVLYATVRRQFGVTAGLLAGAVLALTPVAVLMFRFNNPDALLALLMTLGAWATMRAVEKGSIRWITLVGVLLGLGFLTKTLQVFLVIPFFGIAYLVAARTTLKRRLLGLLAGIAGMVVAGGWWVAIVQLVPAADRPYIGGSQDNSFWNLTFGYNGFGRLSGNETGSVGGGGTGSGNWGATGITRMFGSEVGGQISWLLPTALILLAIGLFLRGRTPRTDGRRAAYLVWGGWLLVTGLTFSYMAGIFHQYYTVALAPAIAAIVGMGAAEAWEHRSKPIGSITLAVATAAAATWSFILLSRTDAYGDWLRVSILIVGMAAAFLLLALNWLHTKAIGFVVAGAIAAGLAGPLAYSITTVQQGHTGSIVVAGPGSAMGGGGGGGFGGGAGGFGGGTGTTRGGAAGPGGTGTGTGAAPGGTGGSNGTAPGGTGGTGSQTRPGGSTTRGGTGAAMGGGMGGLLDATTPSTQVVSALEANASKYTWVAAAIGSNNAAGLQLATQLPVMPVGGFNGSDPSPTLAQFKTYVAEGRIHYFLASGSLGNQSGGSNAASEISAWVEANFKKVTIGSETFYDLTQPTSGTSSSTSATN</sequence>
<dbReference type="PANTHER" id="PTHR33908:SF3">
    <property type="entry name" value="UNDECAPRENYL PHOSPHATE-ALPHA-4-AMINO-4-DEOXY-L-ARABINOSE ARABINOSYL TRANSFERASE"/>
    <property type="match status" value="1"/>
</dbReference>
<evidence type="ECO:0000313" key="12">
    <source>
        <dbReference type="EMBL" id="TWE10166.1"/>
    </source>
</evidence>
<feature type="domain" description="Glycosyltransferase RgtA/B/C/D-like" evidence="10">
    <location>
        <begin position="133"/>
        <end position="287"/>
    </location>
</feature>
<evidence type="ECO:0000256" key="7">
    <source>
        <dbReference type="ARBA" id="ARBA00023136"/>
    </source>
</evidence>
<feature type="transmembrane region" description="Helical" evidence="9">
    <location>
        <begin position="475"/>
        <end position="493"/>
    </location>
</feature>
<evidence type="ECO:0000256" key="5">
    <source>
        <dbReference type="ARBA" id="ARBA00022692"/>
    </source>
</evidence>
<feature type="transmembrane region" description="Helical" evidence="9">
    <location>
        <begin position="277"/>
        <end position="298"/>
    </location>
</feature>
<feature type="transmembrane region" description="Helical" evidence="9">
    <location>
        <begin position="75"/>
        <end position="93"/>
    </location>
</feature>
<dbReference type="Proteomes" id="UP000318297">
    <property type="component" value="Unassembled WGS sequence"/>
</dbReference>
<dbReference type="GO" id="GO:0009103">
    <property type="term" value="P:lipopolysaccharide biosynthetic process"/>
    <property type="evidence" value="ECO:0007669"/>
    <property type="project" value="UniProtKB-ARBA"/>
</dbReference>
<keyword evidence="3" id="KW-0328">Glycosyltransferase</keyword>
<gene>
    <name evidence="12" type="ORF">BKA23_2518</name>
</gene>
<keyword evidence="4 12" id="KW-0808">Transferase</keyword>
<dbReference type="GO" id="GO:0010041">
    <property type="term" value="P:response to iron(III) ion"/>
    <property type="evidence" value="ECO:0007669"/>
    <property type="project" value="TreeGrafter"/>
</dbReference>
<dbReference type="Pfam" id="PF13231">
    <property type="entry name" value="PMT_2"/>
    <property type="match status" value="1"/>
</dbReference>
<name>A0A561E3H5_9MICO</name>
<feature type="compositionally biased region" description="Gly residues" evidence="8">
    <location>
        <begin position="608"/>
        <end position="623"/>
    </location>
</feature>
<dbReference type="AlphaFoldDB" id="A0A561E3H5"/>
<evidence type="ECO:0000256" key="8">
    <source>
        <dbReference type="SAM" id="MobiDB-lite"/>
    </source>
</evidence>
<dbReference type="GO" id="GO:0005886">
    <property type="term" value="C:plasma membrane"/>
    <property type="evidence" value="ECO:0007669"/>
    <property type="project" value="UniProtKB-SubCell"/>
</dbReference>
<evidence type="ECO:0000256" key="2">
    <source>
        <dbReference type="ARBA" id="ARBA00022475"/>
    </source>
</evidence>
<dbReference type="GO" id="GO:0016763">
    <property type="term" value="F:pentosyltransferase activity"/>
    <property type="evidence" value="ECO:0007669"/>
    <property type="project" value="TreeGrafter"/>
</dbReference>